<gene>
    <name evidence="2" type="primary">161</name>
</gene>
<organism evidence="2 3">
    <name type="scientific">Pseudomonas phage PhiPA3</name>
    <name type="common">Pseudomonas aeruginosa phage PhiPA3</name>
    <dbReference type="NCBI Taxonomy" id="998086"/>
    <lineage>
        <taxon>Viruses</taxon>
        <taxon>Duplodnaviria</taxon>
        <taxon>Heunggongvirae</taxon>
        <taxon>Uroviricota</taxon>
        <taxon>Caudoviricetes</taxon>
        <taxon>Chimalliviridae</taxon>
        <taxon>Miltoncavirus</taxon>
        <taxon>Miltoncavirus PhiPA3</taxon>
    </lineage>
</organism>
<keyword evidence="1" id="KW-0812">Transmembrane</keyword>
<name>F8SK34_BPPA3</name>
<sequence length="135" mass="14516">MTLEDTLSNMGAEPISAAENFRQMMAFLNGSLIRAGQEKVTEATPSDQVLQAIYSIPDQAQREAILFREYKEMPKKDSYKSVVIGATTIIAAIVIAALVGIVKAEGPMDANTADLFKLISQGLIELLKAIIGSGQ</sequence>
<dbReference type="RefSeq" id="YP_009217240.1">
    <property type="nucleotide sequence ID" value="NC_028999.1"/>
</dbReference>
<dbReference type="GeneID" id="26643689"/>
<evidence type="ECO:0000313" key="3">
    <source>
        <dbReference type="Proteomes" id="UP000008388"/>
    </source>
</evidence>
<keyword evidence="1" id="KW-1133">Transmembrane helix</keyword>
<accession>F8SK34</accession>
<keyword evidence="3" id="KW-1185">Reference proteome</keyword>
<dbReference type="Proteomes" id="UP000008388">
    <property type="component" value="Segment"/>
</dbReference>
<keyword evidence="1" id="KW-0472">Membrane</keyword>
<protein>
    <submittedName>
        <fullName evidence="2">Virion structural protein</fullName>
    </submittedName>
</protein>
<evidence type="ECO:0000313" key="2">
    <source>
        <dbReference type="EMBL" id="AEH03584.1"/>
    </source>
</evidence>
<dbReference type="EMBL" id="HQ630627">
    <property type="protein sequence ID" value="AEH03584.1"/>
    <property type="molecule type" value="Genomic_DNA"/>
</dbReference>
<organismHost>
    <name type="scientific">Pseudomonas aeruginosa</name>
    <dbReference type="NCBI Taxonomy" id="287"/>
</organismHost>
<dbReference type="KEGG" id="vg:26643689"/>
<proteinExistence type="predicted"/>
<feature type="transmembrane region" description="Helical" evidence="1">
    <location>
        <begin position="81"/>
        <end position="102"/>
    </location>
</feature>
<evidence type="ECO:0000256" key="1">
    <source>
        <dbReference type="SAM" id="Phobius"/>
    </source>
</evidence>
<reference evidence="2 3" key="1">
    <citation type="journal article" date="2011" name="Microbiology">
        <title>The Pseudomonas aeruginosa generalized transducing phage phiPA3 is a new member of the phiKZ-like group of 'jumbo' phages, and infects model laboratory strains and clinical isolates from cystic fibrosis patients.</title>
        <authorList>
            <person name="Monson R."/>
            <person name="Foulds I."/>
            <person name="Foweraker J."/>
            <person name="Welch M."/>
            <person name="Salmond G.P."/>
        </authorList>
    </citation>
    <scope>NUCLEOTIDE SEQUENCE [LARGE SCALE GENOMIC DNA]</scope>
</reference>